<proteinExistence type="predicted"/>
<feature type="region of interest" description="Disordered" evidence="1">
    <location>
        <begin position="31"/>
        <end position="50"/>
    </location>
</feature>
<feature type="compositionally biased region" description="Basic residues" evidence="1">
    <location>
        <begin position="35"/>
        <end position="47"/>
    </location>
</feature>
<feature type="compositionally biased region" description="Polar residues" evidence="1">
    <location>
        <begin position="100"/>
        <end position="111"/>
    </location>
</feature>
<protein>
    <submittedName>
        <fullName evidence="2">Uncharacterized protein</fullName>
    </submittedName>
</protein>
<sequence>MICVEICKTIRNLGLLATVAKFKTFEKLSQIERKPKSKRNPKTRSKQKNSEHIFFGLMGNCCSSENNVVQPDNRSIASSTSYYDEQEAPIKIFADESQRRPSNASQITHFS</sequence>
<gene>
    <name evidence="2" type="ORF">GSOID_T00019892001</name>
</gene>
<evidence type="ECO:0000256" key="1">
    <source>
        <dbReference type="SAM" id="MobiDB-lite"/>
    </source>
</evidence>
<dbReference type="Proteomes" id="UP000011014">
    <property type="component" value="Unassembled WGS sequence"/>
</dbReference>
<feature type="non-terminal residue" evidence="2">
    <location>
        <position position="111"/>
    </location>
</feature>
<organism evidence="2">
    <name type="scientific">Oikopleura dioica</name>
    <name type="common">Tunicate</name>
    <dbReference type="NCBI Taxonomy" id="34765"/>
    <lineage>
        <taxon>Eukaryota</taxon>
        <taxon>Metazoa</taxon>
        <taxon>Chordata</taxon>
        <taxon>Tunicata</taxon>
        <taxon>Appendicularia</taxon>
        <taxon>Copelata</taxon>
        <taxon>Oikopleuridae</taxon>
        <taxon>Oikopleura</taxon>
    </lineage>
</organism>
<dbReference type="EMBL" id="FN655500">
    <property type="protein sequence ID" value="CBY39333.1"/>
    <property type="molecule type" value="Genomic_DNA"/>
</dbReference>
<dbReference type="AlphaFoldDB" id="E4YV44"/>
<accession>E4YV44</accession>
<reference evidence="2" key="1">
    <citation type="journal article" date="2010" name="Science">
        <title>Plasticity of animal genome architecture unmasked by rapid evolution of a pelagic tunicate.</title>
        <authorList>
            <person name="Denoeud F."/>
            <person name="Henriet S."/>
            <person name="Mungpakdee S."/>
            <person name="Aury J.M."/>
            <person name="Da Silva C."/>
            <person name="Brinkmann H."/>
            <person name="Mikhaleva J."/>
            <person name="Olsen L.C."/>
            <person name="Jubin C."/>
            <person name="Canestro C."/>
            <person name="Bouquet J.M."/>
            <person name="Danks G."/>
            <person name="Poulain J."/>
            <person name="Campsteijn C."/>
            <person name="Adamski M."/>
            <person name="Cross I."/>
            <person name="Yadetie F."/>
            <person name="Muffato M."/>
            <person name="Louis A."/>
            <person name="Butcher S."/>
            <person name="Tsagkogeorga G."/>
            <person name="Konrad A."/>
            <person name="Singh S."/>
            <person name="Jensen M.F."/>
            <person name="Cong E.H."/>
            <person name="Eikeseth-Otteraa H."/>
            <person name="Noel B."/>
            <person name="Anthouard V."/>
            <person name="Porcel B.M."/>
            <person name="Kachouri-Lafond R."/>
            <person name="Nishino A."/>
            <person name="Ugolini M."/>
            <person name="Chourrout P."/>
            <person name="Nishida H."/>
            <person name="Aasland R."/>
            <person name="Huzurbazar S."/>
            <person name="Westhof E."/>
            <person name="Delsuc F."/>
            <person name="Lehrach H."/>
            <person name="Reinhardt R."/>
            <person name="Weissenbach J."/>
            <person name="Roy S.W."/>
            <person name="Artiguenave F."/>
            <person name="Postlethwait J.H."/>
            <person name="Manak J.R."/>
            <person name="Thompson E.M."/>
            <person name="Jaillon O."/>
            <person name="Du Pasquier L."/>
            <person name="Boudinot P."/>
            <person name="Liberles D.A."/>
            <person name="Volff J.N."/>
            <person name="Philippe H."/>
            <person name="Lenhard B."/>
            <person name="Roest Crollius H."/>
            <person name="Wincker P."/>
            <person name="Chourrout D."/>
        </authorList>
    </citation>
    <scope>NUCLEOTIDE SEQUENCE [LARGE SCALE GENOMIC DNA]</scope>
</reference>
<name>E4YV44_OIKDI</name>
<feature type="region of interest" description="Disordered" evidence="1">
    <location>
        <begin position="92"/>
        <end position="111"/>
    </location>
</feature>
<evidence type="ECO:0000313" key="2">
    <source>
        <dbReference type="EMBL" id="CBY39333.1"/>
    </source>
</evidence>